<keyword evidence="3" id="KW-1185">Reference proteome</keyword>
<name>A0A841L9W0_9SPHN</name>
<protein>
    <recommendedName>
        <fullName evidence="1">Anti-bacteriophage protein A/HamA C-terminal domain-containing protein</fullName>
    </recommendedName>
</protein>
<dbReference type="InterPro" id="IPR014976">
    <property type="entry name" value="AbpA_HamA_C"/>
</dbReference>
<evidence type="ECO:0000313" key="3">
    <source>
        <dbReference type="Proteomes" id="UP000538147"/>
    </source>
</evidence>
<dbReference type="RefSeq" id="WP_188946243.1">
    <property type="nucleotide sequence ID" value="NZ_BMOX01000109.1"/>
</dbReference>
<proteinExistence type="predicted"/>
<dbReference type="AlphaFoldDB" id="A0A841L9W0"/>
<evidence type="ECO:0000313" key="2">
    <source>
        <dbReference type="EMBL" id="MBB6229324.1"/>
    </source>
</evidence>
<organism evidence="2 3">
    <name type="scientific">Polymorphobacter multimanifer</name>
    <dbReference type="NCBI Taxonomy" id="1070431"/>
    <lineage>
        <taxon>Bacteria</taxon>
        <taxon>Pseudomonadati</taxon>
        <taxon>Pseudomonadota</taxon>
        <taxon>Alphaproteobacteria</taxon>
        <taxon>Sphingomonadales</taxon>
        <taxon>Sphingosinicellaceae</taxon>
        <taxon>Polymorphobacter</taxon>
    </lineage>
</organism>
<sequence>MFLLPLAYPRATLAGGVRSTGGKLSQQSAEQAEGPDLDTVLAALRRDYSRLGPRIRELQHEVLCECSGATLRLHFPAFRQGKTTVHELVELAWLHLTPFALTRKEIDAVRALQSTLPFDDFLIKTTQLNDAAAKLFIKAHKATNRNGEAGELLLYLLTEWILGAPQLIAKMTLKSNPQMPVHGADGIHVRYCPETARLFLYWGESKMYGDVGAAITSAAKSIAKSLEPHERDHELQLVQRNIDFTGLAIEGKEALLRYLDPHEEEYNERKDVITCLIGFDFDGFQKASAAGDQGAEDAFRALAKEHLEAVAPKVAAALETAGLDTQDVELFFFPLPAVQEFRDLFQARIGWLS</sequence>
<gene>
    <name evidence="2" type="ORF">FHS79_003525</name>
</gene>
<comment type="caution">
    <text evidence="2">The sequence shown here is derived from an EMBL/GenBank/DDBJ whole genome shotgun (WGS) entry which is preliminary data.</text>
</comment>
<dbReference type="Proteomes" id="UP000538147">
    <property type="component" value="Unassembled WGS sequence"/>
</dbReference>
<dbReference type="Pfam" id="PF08878">
    <property type="entry name" value="HamA"/>
    <property type="match status" value="1"/>
</dbReference>
<dbReference type="EMBL" id="JACIIV010000042">
    <property type="protein sequence ID" value="MBB6229324.1"/>
    <property type="molecule type" value="Genomic_DNA"/>
</dbReference>
<feature type="domain" description="Anti-bacteriophage protein A/HamA C-terminal" evidence="1">
    <location>
        <begin position="66"/>
        <end position="349"/>
    </location>
</feature>
<evidence type="ECO:0000259" key="1">
    <source>
        <dbReference type="Pfam" id="PF08878"/>
    </source>
</evidence>
<accession>A0A841L9W0</accession>
<reference evidence="2 3" key="1">
    <citation type="submission" date="2020-08" db="EMBL/GenBank/DDBJ databases">
        <title>Genomic Encyclopedia of Type Strains, Phase IV (KMG-IV): sequencing the most valuable type-strain genomes for metagenomic binning, comparative biology and taxonomic classification.</title>
        <authorList>
            <person name="Goeker M."/>
        </authorList>
    </citation>
    <scope>NUCLEOTIDE SEQUENCE [LARGE SCALE GENOMIC DNA]</scope>
    <source>
        <strain evidence="2 3">DSM 102189</strain>
    </source>
</reference>